<comment type="cofactor">
    <cofactor evidence="4">
        <name>Zn(2+)</name>
        <dbReference type="ChEBI" id="CHEBI:29105"/>
    </cofactor>
</comment>
<dbReference type="InterPro" id="IPR036291">
    <property type="entry name" value="NAD(P)-bd_dom_sf"/>
</dbReference>
<dbReference type="PANTHER" id="PTHR43401:SF2">
    <property type="entry name" value="L-THREONINE 3-DEHYDROGENASE"/>
    <property type="match status" value="1"/>
</dbReference>
<evidence type="ECO:0000256" key="2">
    <source>
        <dbReference type="ARBA" id="ARBA00022833"/>
    </source>
</evidence>
<comment type="similarity">
    <text evidence="4">Belongs to the zinc-containing alcohol dehydrogenase family.</text>
</comment>
<dbReference type="Pfam" id="PF00107">
    <property type="entry name" value="ADH_zinc_N"/>
    <property type="match status" value="1"/>
</dbReference>
<keyword evidence="2 4" id="KW-0862">Zinc</keyword>
<evidence type="ECO:0000256" key="1">
    <source>
        <dbReference type="ARBA" id="ARBA00022723"/>
    </source>
</evidence>
<dbReference type="RefSeq" id="WP_307260952.1">
    <property type="nucleotide sequence ID" value="NZ_JAUSVL010000001.1"/>
</dbReference>
<dbReference type="InterPro" id="IPR013154">
    <property type="entry name" value="ADH-like_N"/>
</dbReference>
<proteinExistence type="inferred from homology"/>
<dbReference type="EMBL" id="JAUSVL010000001">
    <property type="protein sequence ID" value="MDQ0289520.1"/>
    <property type="molecule type" value="Genomic_DNA"/>
</dbReference>
<dbReference type="GO" id="GO:0008270">
    <property type="term" value="F:zinc ion binding"/>
    <property type="evidence" value="ECO:0007669"/>
    <property type="project" value="InterPro"/>
</dbReference>
<dbReference type="InterPro" id="IPR013149">
    <property type="entry name" value="ADH-like_C"/>
</dbReference>
<organism evidence="6 7">
    <name type="scientific">Oligosphaera ethanolica</name>
    <dbReference type="NCBI Taxonomy" id="760260"/>
    <lineage>
        <taxon>Bacteria</taxon>
        <taxon>Pseudomonadati</taxon>
        <taxon>Lentisphaerota</taxon>
        <taxon>Oligosphaeria</taxon>
        <taxon>Oligosphaerales</taxon>
        <taxon>Oligosphaeraceae</taxon>
        <taxon>Oligosphaera</taxon>
    </lineage>
</organism>
<reference evidence="6" key="1">
    <citation type="submission" date="2023-07" db="EMBL/GenBank/DDBJ databases">
        <title>Genomic Encyclopedia of Type Strains, Phase IV (KMG-IV): sequencing the most valuable type-strain genomes for metagenomic binning, comparative biology and taxonomic classification.</title>
        <authorList>
            <person name="Goeker M."/>
        </authorList>
    </citation>
    <scope>NUCLEOTIDE SEQUENCE</scope>
    <source>
        <strain evidence="6">DSM 24202</strain>
    </source>
</reference>
<dbReference type="InterPro" id="IPR020843">
    <property type="entry name" value="ER"/>
</dbReference>
<dbReference type="GO" id="GO:0016616">
    <property type="term" value="F:oxidoreductase activity, acting on the CH-OH group of donors, NAD or NADP as acceptor"/>
    <property type="evidence" value="ECO:0007669"/>
    <property type="project" value="UniProtKB-ARBA"/>
</dbReference>
<evidence type="ECO:0000256" key="3">
    <source>
        <dbReference type="ARBA" id="ARBA00023002"/>
    </source>
</evidence>
<evidence type="ECO:0000256" key="4">
    <source>
        <dbReference type="RuleBase" id="RU361277"/>
    </source>
</evidence>
<feature type="domain" description="Enoyl reductase (ER)" evidence="5">
    <location>
        <begin position="14"/>
        <end position="365"/>
    </location>
</feature>
<name>A0AAE3VFI1_9BACT</name>
<dbReference type="Pfam" id="PF08240">
    <property type="entry name" value="ADH_N"/>
    <property type="match status" value="1"/>
</dbReference>
<dbReference type="SUPFAM" id="SSF50129">
    <property type="entry name" value="GroES-like"/>
    <property type="match status" value="1"/>
</dbReference>
<sequence length="374" mass="39327">MVKDKTAQALVFCSPARQFELRRYPLLEPGPGQVGLTLFQSGICGTDMHFLHGTLALPPGEIVLGHEFVGRIDTIGAGADCDAIGQKISCGALAIVCVAIPCGDCANCRRGETSSCMNFGVTYKKAPADAPHLHGGFAEYHFAPAANIVRLPAAVDPVAVSAFPCVGPTMMRAAKYSGGFRAGEFVVVQGTGAMGLFAIAAAAAAGCRVVAVGSMTNNERNDLARAFGVEQIFDYRASRDDRVKAIRELSGGNGADVVIETSGTPDSFVEGLDLLRIRGRYLVPGQYSNSGAVAVSPQLITFKALQIFGSGQYNLEDVKDYLAFVLTHARLTELFRRCTAARFTLDKHAAAFAAVEAGQAIKAVFINPADSGAG</sequence>
<dbReference type="SMART" id="SM00829">
    <property type="entry name" value="PKS_ER"/>
    <property type="match status" value="1"/>
</dbReference>
<protein>
    <submittedName>
        <fullName evidence="6">Threonine dehydrogenase-like Zn-dependent dehydrogenase</fullName>
    </submittedName>
</protein>
<dbReference type="AlphaFoldDB" id="A0AAE3VFI1"/>
<dbReference type="PROSITE" id="PS00059">
    <property type="entry name" value="ADH_ZINC"/>
    <property type="match status" value="1"/>
</dbReference>
<dbReference type="Gene3D" id="3.90.180.10">
    <property type="entry name" value="Medium-chain alcohol dehydrogenases, catalytic domain"/>
    <property type="match status" value="1"/>
</dbReference>
<accession>A0AAE3VFI1</accession>
<evidence type="ECO:0000313" key="7">
    <source>
        <dbReference type="Proteomes" id="UP001238163"/>
    </source>
</evidence>
<gene>
    <name evidence="6" type="ORF">J3R75_001627</name>
</gene>
<keyword evidence="3" id="KW-0560">Oxidoreductase</keyword>
<dbReference type="InterPro" id="IPR050129">
    <property type="entry name" value="Zn_alcohol_dh"/>
</dbReference>
<evidence type="ECO:0000313" key="6">
    <source>
        <dbReference type="EMBL" id="MDQ0289520.1"/>
    </source>
</evidence>
<keyword evidence="1 4" id="KW-0479">Metal-binding</keyword>
<dbReference type="InterPro" id="IPR002328">
    <property type="entry name" value="ADH_Zn_CS"/>
</dbReference>
<dbReference type="Proteomes" id="UP001238163">
    <property type="component" value="Unassembled WGS sequence"/>
</dbReference>
<dbReference type="SUPFAM" id="SSF51735">
    <property type="entry name" value="NAD(P)-binding Rossmann-fold domains"/>
    <property type="match status" value="1"/>
</dbReference>
<keyword evidence="7" id="KW-1185">Reference proteome</keyword>
<dbReference type="PANTHER" id="PTHR43401">
    <property type="entry name" value="L-THREONINE 3-DEHYDROGENASE"/>
    <property type="match status" value="1"/>
</dbReference>
<comment type="caution">
    <text evidence="6">The sequence shown here is derived from an EMBL/GenBank/DDBJ whole genome shotgun (WGS) entry which is preliminary data.</text>
</comment>
<dbReference type="InterPro" id="IPR011032">
    <property type="entry name" value="GroES-like_sf"/>
</dbReference>
<evidence type="ECO:0000259" key="5">
    <source>
        <dbReference type="SMART" id="SM00829"/>
    </source>
</evidence>